<feature type="chain" id="PRO_5044804236" evidence="1">
    <location>
        <begin position="20"/>
        <end position="71"/>
    </location>
</feature>
<evidence type="ECO:0000256" key="1">
    <source>
        <dbReference type="SAM" id="SignalP"/>
    </source>
</evidence>
<evidence type="ECO:0000313" key="2">
    <source>
        <dbReference type="EMBL" id="KAL3891988.1"/>
    </source>
</evidence>
<dbReference type="EMBL" id="JBJQND010000001">
    <property type="protein sequence ID" value="KAL3891988.1"/>
    <property type="molecule type" value="Genomic_DNA"/>
</dbReference>
<feature type="signal peptide" evidence="1">
    <location>
        <begin position="1"/>
        <end position="19"/>
    </location>
</feature>
<keyword evidence="1" id="KW-0732">Signal</keyword>
<protein>
    <submittedName>
        <fullName evidence="2">Uncharacterized protein</fullName>
    </submittedName>
</protein>
<dbReference type="Proteomes" id="UP001634394">
    <property type="component" value="Unassembled WGS sequence"/>
</dbReference>
<reference evidence="2 3" key="1">
    <citation type="submission" date="2024-11" db="EMBL/GenBank/DDBJ databases">
        <title>Chromosome-level genome assembly of the freshwater bivalve Anodonta woodiana.</title>
        <authorList>
            <person name="Chen X."/>
        </authorList>
    </citation>
    <scope>NUCLEOTIDE SEQUENCE [LARGE SCALE GENOMIC DNA]</scope>
    <source>
        <strain evidence="2">MN2024</strain>
        <tissue evidence="2">Gills</tissue>
    </source>
</reference>
<accession>A0ABD3Y332</accession>
<sequence length="71" mass="8548">MRNYCVVLLFLSLFAFTLCRDLHERYANHEGDGALLDAFARALEEGEFDRNDQLQEVRKNLMKRWWWIGRV</sequence>
<evidence type="ECO:0000313" key="3">
    <source>
        <dbReference type="Proteomes" id="UP001634394"/>
    </source>
</evidence>
<keyword evidence="3" id="KW-1185">Reference proteome</keyword>
<name>A0ABD3Y332_SINWO</name>
<dbReference type="AlphaFoldDB" id="A0ABD3Y332"/>
<organism evidence="2 3">
    <name type="scientific">Sinanodonta woodiana</name>
    <name type="common">Chinese pond mussel</name>
    <name type="synonym">Anodonta woodiana</name>
    <dbReference type="NCBI Taxonomy" id="1069815"/>
    <lineage>
        <taxon>Eukaryota</taxon>
        <taxon>Metazoa</taxon>
        <taxon>Spiralia</taxon>
        <taxon>Lophotrochozoa</taxon>
        <taxon>Mollusca</taxon>
        <taxon>Bivalvia</taxon>
        <taxon>Autobranchia</taxon>
        <taxon>Heteroconchia</taxon>
        <taxon>Palaeoheterodonta</taxon>
        <taxon>Unionida</taxon>
        <taxon>Unionoidea</taxon>
        <taxon>Unionidae</taxon>
        <taxon>Unioninae</taxon>
        <taxon>Sinanodonta</taxon>
    </lineage>
</organism>
<comment type="caution">
    <text evidence="2">The sequence shown here is derived from an EMBL/GenBank/DDBJ whole genome shotgun (WGS) entry which is preliminary data.</text>
</comment>
<gene>
    <name evidence="2" type="ORF">ACJMK2_004228</name>
</gene>
<proteinExistence type="predicted"/>